<keyword evidence="2" id="KW-0408">Iron</keyword>
<protein>
    <submittedName>
        <fullName evidence="4">2-oxoglutarate-dependent dioxygenase mpl2</fullName>
    </submittedName>
</protein>
<dbReference type="Pfam" id="PF14226">
    <property type="entry name" value="DIOX_N"/>
    <property type="match status" value="1"/>
</dbReference>
<dbReference type="InterPro" id="IPR005123">
    <property type="entry name" value="Oxoglu/Fe-dep_dioxygenase_dom"/>
</dbReference>
<comment type="similarity">
    <text evidence="1 2">Belongs to the iron/ascorbate-dependent oxidoreductase family.</text>
</comment>
<dbReference type="GO" id="GO:0046872">
    <property type="term" value="F:metal ion binding"/>
    <property type="evidence" value="ECO:0007669"/>
    <property type="project" value="UniProtKB-KW"/>
</dbReference>
<accession>A0A9P6VLF6</accession>
<dbReference type="PRINTS" id="PR00682">
    <property type="entry name" value="IPNSYNTHASE"/>
</dbReference>
<dbReference type="PANTHER" id="PTHR47990">
    <property type="entry name" value="2-OXOGLUTARATE (2OG) AND FE(II)-DEPENDENT OXYGENASE SUPERFAMILY PROTEIN-RELATED"/>
    <property type="match status" value="1"/>
</dbReference>
<name>A0A9P6VLF6_9HELO</name>
<dbReference type="GO" id="GO:0044283">
    <property type="term" value="P:small molecule biosynthetic process"/>
    <property type="evidence" value="ECO:0007669"/>
    <property type="project" value="UniProtKB-ARBA"/>
</dbReference>
<evidence type="ECO:0000313" key="5">
    <source>
        <dbReference type="Proteomes" id="UP000785200"/>
    </source>
</evidence>
<keyword evidence="2" id="KW-0560">Oxidoreductase</keyword>
<organism evidence="4 5">
    <name type="scientific">Hyphodiscus hymeniophilus</name>
    <dbReference type="NCBI Taxonomy" id="353542"/>
    <lineage>
        <taxon>Eukaryota</taxon>
        <taxon>Fungi</taxon>
        <taxon>Dikarya</taxon>
        <taxon>Ascomycota</taxon>
        <taxon>Pezizomycotina</taxon>
        <taxon>Leotiomycetes</taxon>
        <taxon>Helotiales</taxon>
        <taxon>Hyphodiscaceae</taxon>
        <taxon>Hyphodiscus</taxon>
    </lineage>
</organism>
<keyword evidence="4" id="KW-0223">Dioxygenase</keyword>
<dbReference type="InterPro" id="IPR027443">
    <property type="entry name" value="IPNS-like_sf"/>
</dbReference>
<gene>
    <name evidence="4" type="ORF">D0Z07_3742</name>
</gene>
<keyword evidence="5" id="KW-1185">Reference proteome</keyword>
<evidence type="ECO:0000313" key="4">
    <source>
        <dbReference type="EMBL" id="KAG0649729.1"/>
    </source>
</evidence>
<evidence type="ECO:0000256" key="2">
    <source>
        <dbReference type="RuleBase" id="RU003682"/>
    </source>
</evidence>
<reference evidence="4" key="1">
    <citation type="submission" date="2019-07" db="EMBL/GenBank/DDBJ databases">
        <title>Hyphodiscus hymeniophilus genome sequencing and assembly.</title>
        <authorList>
            <person name="Kramer G."/>
            <person name="Nodwell J."/>
        </authorList>
    </citation>
    <scope>NUCLEOTIDE SEQUENCE</scope>
    <source>
        <strain evidence="4">ATCC 34498</strain>
    </source>
</reference>
<dbReference type="AlphaFoldDB" id="A0A9P6VLF6"/>
<dbReference type="OrthoDB" id="288590at2759"/>
<evidence type="ECO:0000259" key="3">
    <source>
        <dbReference type="PROSITE" id="PS51471"/>
    </source>
</evidence>
<dbReference type="GO" id="GO:0051213">
    <property type="term" value="F:dioxygenase activity"/>
    <property type="evidence" value="ECO:0007669"/>
    <property type="project" value="UniProtKB-KW"/>
</dbReference>
<feature type="domain" description="Fe2OG dioxygenase" evidence="3">
    <location>
        <begin position="190"/>
        <end position="292"/>
    </location>
</feature>
<sequence>MTVTKTPSSNFNVPTVDLAPYFADPNSIEALKIVNQVRDACITTGFFQLIGHGIPRGFQDEVFGGSAALFNLPIEEKKKLDKSESVGASNRGYELIGNQGLQEGTLPDLREGFYIGKEIPASDPRVQNNAFLMGPNLWPPSSLVPEHLFREPMEKYYELMLNLTLTVMDILAAGLPYGPNVFQEFVSNDPVASIRLLHYPPQTTDATNQLGSGAHTDFGAITLLLQDEIGGLQVWNGEGKVWVNITPNKNAYVVNVGDMLQMWTGGKYKSALHRVINRSNKDRYSIPFFFDGNIECVLKPLDGSPAVGEPLTVEGHMRERFASTYGRGKKRDDEKPNFKV</sequence>
<keyword evidence="2" id="KW-0479">Metal-binding</keyword>
<dbReference type="InterPro" id="IPR026992">
    <property type="entry name" value="DIOX_N"/>
</dbReference>
<dbReference type="Pfam" id="PF03171">
    <property type="entry name" value="2OG-FeII_Oxy"/>
    <property type="match status" value="1"/>
</dbReference>
<dbReference type="Gene3D" id="2.60.120.330">
    <property type="entry name" value="B-lactam Antibiotic, Isopenicillin N Synthase, Chain"/>
    <property type="match status" value="1"/>
</dbReference>
<dbReference type="PROSITE" id="PS51471">
    <property type="entry name" value="FE2OG_OXY"/>
    <property type="match status" value="1"/>
</dbReference>
<proteinExistence type="inferred from homology"/>
<dbReference type="InterPro" id="IPR050231">
    <property type="entry name" value="Iron_ascorbate_oxido_reductase"/>
</dbReference>
<dbReference type="Proteomes" id="UP000785200">
    <property type="component" value="Unassembled WGS sequence"/>
</dbReference>
<dbReference type="EMBL" id="VNKQ01000007">
    <property type="protein sequence ID" value="KAG0649729.1"/>
    <property type="molecule type" value="Genomic_DNA"/>
</dbReference>
<evidence type="ECO:0000256" key="1">
    <source>
        <dbReference type="ARBA" id="ARBA00008056"/>
    </source>
</evidence>
<comment type="caution">
    <text evidence="4">The sequence shown here is derived from an EMBL/GenBank/DDBJ whole genome shotgun (WGS) entry which is preliminary data.</text>
</comment>
<dbReference type="InterPro" id="IPR044861">
    <property type="entry name" value="IPNS-like_FE2OG_OXY"/>
</dbReference>
<dbReference type="SUPFAM" id="SSF51197">
    <property type="entry name" value="Clavaminate synthase-like"/>
    <property type="match status" value="1"/>
</dbReference>